<evidence type="ECO:0000256" key="3">
    <source>
        <dbReference type="ARBA" id="ARBA00022989"/>
    </source>
</evidence>
<dbReference type="PANTHER" id="PTHR43394:SF1">
    <property type="entry name" value="ATP-BINDING CASSETTE SUB-FAMILY B MEMBER 10, MITOCHONDRIAL"/>
    <property type="match status" value="1"/>
</dbReference>
<keyword evidence="4 5" id="KW-0472">Membrane</keyword>
<dbReference type="Pfam" id="PF00005">
    <property type="entry name" value="ABC_tran"/>
    <property type="match status" value="1"/>
</dbReference>
<keyword evidence="3 5" id="KW-1133">Transmembrane helix</keyword>
<dbReference type="CDD" id="cd18576">
    <property type="entry name" value="ABC_6TM_bac_exporter_ABCB8_10_like"/>
    <property type="match status" value="1"/>
</dbReference>
<comment type="subcellular location">
    <subcellularLocation>
        <location evidence="1">Membrane</location>
        <topology evidence="1">Multi-pass membrane protein</topology>
    </subcellularLocation>
</comment>
<dbReference type="GO" id="GO:0005524">
    <property type="term" value="F:ATP binding"/>
    <property type="evidence" value="ECO:0007669"/>
    <property type="project" value="InterPro"/>
</dbReference>
<dbReference type="SUPFAM" id="SSF90123">
    <property type="entry name" value="ABC transporter transmembrane region"/>
    <property type="match status" value="1"/>
</dbReference>
<dbReference type="GO" id="GO:0015421">
    <property type="term" value="F:ABC-type oligopeptide transporter activity"/>
    <property type="evidence" value="ECO:0007669"/>
    <property type="project" value="TreeGrafter"/>
</dbReference>
<accession>A0A382IA25</accession>
<feature type="transmembrane region" description="Helical" evidence="5">
    <location>
        <begin position="236"/>
        <end position="260"/>
    </location>
</feature>
<dbReference type="InterPro" id="IPR011527">
    <property type="entry name" value="ABC1_TM_dom"/>
</dbReference>
<feature type="transmembrane region" description="Helical" evidence="5">
    <location>
        <begin position="144"/>
        <end position="172"/>
    </location>
</feature>
<dbReference type="SUPFAM" id="SSF52540">
    <property type="entry name" value="P-loop containing nucleoside triphosphate hydrolases"/>
    <property type="match status" value="1"/>
</dbReference>
<evidence type="ECO:0000256" key="2">
    <source>
        <dbReference type="ARBA" id="ARBA00022692"/>
    </source>
</evidence>
<evidence type="ECO:0000313" key="7">
    <source>
        <dbReference type="EMBL" id="SVB96490.1"/>
    </source>
</evidence>
<dbReference type="PANTHER" id="PTHR43394">
    <property type="entry name" value="ATP-DEPENDENT PERMEASE MDL1, MITOCHONDRIAL"/>
    <property type="match status" value="1"/>
</dbReference>
<evidence type="ECO:0000256" key="4">
    <source>
        <dbReference type="ARBA" id="ARBA00023136"/>
    </source>
</evidence>
<dbReference type="GO" id="GO:0016020">
    <property type="term" value="C:membrane"/>
    <property type="evidence" value="ECO:0007669"/>
    <property type="project" value="UniProtKB-SubCell"/>
</dbReference>
<keyword evidence="2 5" id="KW-0812">Transmembrane</keyword>
<feature type="transmembrane region" description="Helical" evidence="5">
    <location>
        <begin position="17"/>
        <end position="39"/>
    </location>
</feature>
<protein>
    <recommendedName>
        <fullName evidence="6">ABC transmembrane type-1 domain-containing protein</fullName>
    </recommendedName>
</protein>
<dbReference type="EMBL" id="UINC01066121">
    <property type="protein sequence ID" value="SVB96490.1"/>
    <property type="molecule type" value="Genomic_DNA"/>
</dbReference>
<dbReference type="Gene3D" id="3.40.50.300">
    <property type="entry name" value="P-loop containing nucleotide triphosphate hydrolases"/>
    <property type="match status" value="1"/>
</dbReference>
<evidence type="ECO:0000259" key="6">
    <source>
        <dbReference type="PROSITE" id="PS50929"/>
    </source>
</evidence>
<feature type="non-terminal residue" evidence="7">
    <location>
        <position position="381"/>
    </location>
</feature>
<feature type="domain" description="ABC transmembrane type-1" evidence="6">
    <location>
        <begin position="19"/>
        <end position="301"/>
    </location>
</feature>
<dbReference type="AlphaFoldDB" id="A0A382IA25"/>
<dbReference type="InterPro" id="IPR036640">
    <property type="entry name" value="ABC1_TM_sf"/>
</dbReference>
<organism evidence="7">
    <name type="scientific">marine metagenome</name>
    <dbReference type="NCBI Taxonomy" id="408172"/>
    <lineage>
        <taxon>unclassified sequences</taxon>
        <taxon>metagenomes</taxon>
        <taxon>ecological metagenomes</taxon>
    </lineage>
</organism>
<evidence type="ECO:0000256" key="5">
    <source>
        <dbReference type="SAM" id="Phobius"/>
    </source>
</evidence>
<reference evidence="7" key="1">
    <citation type="submission" date="2018-05" db="EMBL/GenBank/DDBJ databases">
        <authorList>
            <person name="Lanie J.A."/>
            <person name="Ng W.-L."/>
            <person name="Kazmierczak K.M."/>
            <person name="Andrzejewski T.M."/>
            <person name="Davidsen T.M."/>
            <person name="Wayne K.J."/>
            <person name="Tettelin H."/>
            <person name="Glass J.I."/>
            <person name="Rusch D."/>
            <person name="Podicherti R."/>
            <person name="Tsui H.-C.T."/>
            <person name="Winkler M.E."/>
        </authorList>
    </citation>
    <scope>NUCLEOTIDE SEQUENCE</scope>
</reference>
<proteinExistence type="predicted"/>
<gene>
    <name evidence="7" type="ORF">METZ01_LOCUS249344</name>
</gene>
<evidence type="ECO:0000256" key="1">
    <source>
        <dbReference type="ARBA" id="ARBA00004141"/>
    </source>
</evidence>
<feature type="transmembrane region" description="Helical" evidence="5">
    <location>
        <begin position="275"/>
        <end position="297"/>
    </location>
</feature>
<name>A0A382IA25_9ZZZZ</name>
<sequence>MNSYRRLLKLLSPYKTALILGALFLVIASLTNLAVPLYIKKLVDVVMVEKDMALMNNLTFSIAGLFLIQLIFSTAHNYLFDLTEKRAITDFRIKIFRHLHTLSLSFFVKRRTGEIVSRMTNDITTIENIVTDLPATLLQQSIRLFGGIIIITYMNWKLTGLILVLAPILVLFARIFGRKLKKLSTEIQDKLAISTTILEENISCIQVVKSFVREKLENERFGKAMEDSFQSAKKRVIISSFFGPSIGFIAFSTSLILLWYGGREVILGAISPGELIAFILYATIIAGPMGSFARLYARVQEGIGASKRVFEILDMKGEVRDTLGAKPLPKITGKVDFDDVHFHYRDDHEIIKGISFTVEPGQTVALVGPSGAGKSTLVQLL</sequence>
<dbReference type="PROSITE" id="PS50929">
    <property type="entry name" value="ABC_TM1F"/>
    <property type="match status" value="1"/>
</dbReference>
<dbReference type="InterPro" id="IPR027417">
    <property type="entry name" value="P-loop_NTPase"/>
</dbReference>
<dbReference type="InterPro" id="IPR039421">
    <property type="entry name" value="Type_1_exporter"/>
</dbReference>
<dbReference type="InterPro" id="IPR003439">
    <property type="entry name" value="ABC_transporter-like_ATP-bd"/>
</dbReference>
<dbReference type="Gene3D" id="1.20.1560.10">
    <property type="entry name" value="ABC transporter type 1, transmembrane domain"/>
    <property type="match status" value="1"/>
</dbReference>
<dbReference type="Pfam" id="PF00664">
    <property type="entry name" value="ABC_membrane"/>
    <property type="match status" value="1"/>
</dbReference>
<feature type="transmembrane region" description="Helical" evidence="5">
    <location>
        <begin position="51"/>
        <end position="72"/>
    </location>
</feature>
<dbReference type="GO" id="GO:0016887">
    <property type="term" value="F:ATP hydrolysis activity"/>
    <property type="evidence" value="ECO:0007669"/>
    <property type="project" value="InterPro"/>
</dbReference>